<dbReference type="Proteomes" id="UP000026962">
    <property type="component" value="Chromosome 2"/>
</dbReference>
<evidence type="ECO:0000313" key="3">
    <source>
        <dbReference type="Proteomes" id="UP000026962"/>
    </source>
</evidence>
<reference evidence="2" key="2">
    <citation type="submission" date="2018-05" db="EMBL/GenBank/DDBJ databases">
        <title>OpunRS2 (Oryza punctata Reference Sequence Version 2).</title>
        <authorList>
            <person name="Zhang J."/>
            <person name="Kudrna D."/>
            <person name="Lee S."/>
            <person name="Talag J."/>
            <person name="Welchert J."/>
            <person name="Wing R.A."/>
        </authorList>
    </citation>
    <scope>NUCLEOTIDE SEQUENCE [LARGE SCALE GENOMIC DNA]</scope>
</reference>
<dbReference type="Gramene" id="OPUNC02G03780.1">
    <property type="protein sequence ID" value="OPUNC02G03780.1"/>
    <property type="gene ID" value="OPUNC02G03780"/>
</dbReference>
<dbReference type="HOGENOM" id="CLU_017678_0_0_1"/>
<evidence type="ECO:0000313" key="2">
    <source>
        <dbReference type="EnsemblPlants" id="OPUNC02G03780.1"/>
    </source>
</evidence>
<name>A0A0E0JVT8_ORYPU</name>
<dbReference type="PANTHER" id="PTHR31789">
    <property type="entry name" value="OS05G0482600 PROTEIN"/>
    <property type="match status" value="1"/>
</dbReference>
<dbReference type="SUPFAM" id="SSF50978">
    <property type="entry name" value="WD40 repeat-like"/>
    <property type="match status" value="1"/>
</dbReference>
<dbReference type="PANTHER" id="PTHR31789:SF1">
    <property type="entry name" value="OS05G0482600 PROTEIN"/>
    <property type="match status" value="1"/>
</dbReference>
<feature type="region of interest" description="Disordered" evidence="1">
    <location>
        <begin position="1"/>
        <end position="53"/>
    </location>
</feature>
<dbReference type="InterPro" id="IPR015943">
    <property type="entry name" value="WD40/YVTN_repeat-like_dom_sf"/>
</dbReference>
<dbReference type="AlphaFoldDB" id="A0A0E0JVT8"/>
<dbReference type="Gene3D" id="2.130.10.10">
    <property type="entry name" value="YVTN repeat-like/Quinoprotein amine dehydrogenase"/>
    <property type="match status" value="1"/>
</dbReference>
<proteinExistence type="predicted"/>
<dbReference type="InterPro" id="IPR057221">
    <property type="entry name" value="DUF7899"/>
</dbReference>
<dbReference type="EnsemblPlants" id="OPUNC02G03780.1">
    <property type="protein sequence ID" value="OPUNC02G03780.1"/>
    <property type="gene ID" value="OPUNC02G03780"/>
</dbReference>
<dbReference type="OMA" id="PFRIFCA"/>
<sequence>MKLALLSDGDIPDSQDDQGCGGRKDGRQVLKRGGGGGGGKRKRRVFLEEDNDEEDATAAAMEVDQEAVILSCARGDPAGVSTAKIHGGIDKQHGKLKDAVLHAQGGQDSSKQRKKSCSTVRKLQLREIGFHCTFRTCGSSRFVPTPSSFSHEIFSKIKNNKMQGCHSTFREAYQEVICGSADSSLKRYCCCSVILWFELCTQQRCIGSNNRNSGQQIFESEDIKWPDSVDFDAPNARALIQQQSNYRVFDLKDYSLLYQIPDVNVHQVTFRPSLFLVKLEQAQNVYPFRIFCAQRFEEMHSFMLVGSSKRPEIQPLHDKMIIKQNFANENGNIQILDLRSSKITEVTIGVYEFRALHGRNLFLSFQKNSTELRELEGDIVRNFEDHVLDELNCVDEKLFITKDEDVIISGCKSEGTGAVHISSIESGKCIRTINTKVTVSALSYDPDLNEIYIGTSKGKVQALADFEAFYPRIRFNLHRS</sequence>
<dbReference type="Pfam" id="PF25463">
    <property type="entry name" value="DUF7899"/>
    <property type="match status" value="1"/>
</dbReference>
<accession>A0A0E0JVT8</accession>
<organism evidence="2">
    <name type="scientific">Oryza punctata</name>
    <name type="common">Red rice</name>
    <dbReference type="NCBI Taxonomy" id="4537"/>
    <lineage>
        <taxon>Eukaryota</taxon>
        <taxon>Viridiplantae</taxon>
        <taxon>Streptophyta</taxon>
        <taxon>Embryophyta</taxon>
        <taxon>Tracheophyta</taxon>
        <taxon>Spermatophyta</taxon>
        <taxon>Magnoliopsida</taxon>
        <taxon>Liliopsida</taxon>
        <taxon>Poales</taxon>
        <taxon>Poaceae</taxon>
        <taxon>BOP clade</taxon>
        <taxon>Oryzoideae</taxon>
        <taxon>Oryzeae</taxon>
        <taxon>Oryzinae</taxon>
        <taxon>Oryza</taxon>
    </lineage>
</organism>
<protein>
    <submittedName>
        <fullName evidence="2">Uncharacterized protein</fullName>
    </submittedName>
</protein>
<dbReference type="InterPro" id="IPR036322">
    <property type="entry name" value="WD40_repeat_dom_sf"/>
</dbReference>
<reference evidence="2" key="1">
    <citation type="submission" date="2015-04" db="UniProtKB">
        <authorList>
            <consortium name="EnsemblPlants"/>
        </authorList>
    </citation>
    <scope>IDENTIFICATION</scope>
</reference>
<dbReference type="eggNOG" id="ENOG502QS54">
    <property type="taxonomic scope" value="Eukaryota"/>
</dbReference>
<evidence type="ECO:0000256" key="1">
    <source>
        <dbReference type="SAM" id="MobiDB-lite"/>
    </source>
</evidence>
<keyword evidence="3" id="KW-1185">Reference proteome</keyword>